<dbReference type="PANTHER" id="PTHR15107:SF0">
    <property type="entry name" value="DNA ENDONUCLEASE ACTIVATOR CTP1 C-TERMINAL DOMAIN-CONTAINING PROTEIN"/>
    <property type="match status" value="1"/>
</dbReference>
<organism evidence="6 7">
    <name type="scientific">Cephalotrichum gorgonifer</name>
    <dbReference type="NCBI Taxonomy" id="2041049"/>
    <lineage>
        <taxon>Eukaryota</taxon>
        <taxon>Fungi</taxon>
        <taxon>Dikarya</taxon>
        <taxon>Ascomycota</taxon>
        <taxon>Pezizomycotina</taxon>
        <taxon>Sordariomycetes</taxon>
        <taxon>Hypocreomycetidae</taxon>
        <taxon>Microascales</taxon>
        <taxon>Microascaceae</taxon>
        <taxon>Cephalotrichum</taxon>
    </lineage>
</organism>
<feature type="compositionally biased region" description="Polar residues" evidence="4">
    <location>
        <begin position="152"/>
        <end position="167"/>
    </location>
</feature>
<proteinExistence type="predicted"/>
<dbReference type="EMBL" id="ONZQ02000001">
    <property type="protein sequence ID" value="SPN97713.1"/>
    <property type="molecule type" value="Genomic_DNA"/>
</dbReference>
<dbReference type="AlphaFoldDB" id="A0AAE8MS79"/>
<feature type="compositionally biased region" description="Polar residues" evidence="4">
    <location>
        <begin position="109"/>
        <end position="124"/>
    </location>
</feature>
<evidence type="ECO:0000256" key="2">
    <source>
        <dbReference type="ARBA" id="ARBA00022763"/>
    </source>
</evidence>
<comment type="caution">
    <text evidence="6">The sequence shown here is derived from an EMBL/GenBank/DDBJ whole genome shotgun (WGS) entry which is preliminary data.</text>
</comment>
<evidence type="ECO:0000256" key="3">
    <source>
        <dbReference type="ARBA" id="ARBA00023242"/>
    </source>
</evidence>
<dbReference type="InterPro" id="IPR033316">
    <property type="entry name" value="RBBP8-like"/>
</dbReference>
<feature type="region of interest" description="Disordered" evidence="4">
    <location>
        <begin position="22"/>
        <end position="73"/>
    </location>
</feature>
<dbReference type="InterPro" id="IPR013882">
    <property type="entry name" value="Ctp1_C"/>
</dbReference>
<feature type="region of interest" description="Disordered" evidence="4">
    <location>
        <begin position="149"/>
        <end position="174"/>
    </location>
</feature>
<dbReference type="GO" id="GO:0010792">
    <property type="term" value="P:DNA double-strand break processing involved in repair via single-strand annealing"/>
    <property type="evidence" value="ECO:0007669"/>
    <property type="project" value="TreeGrafter"/>
</dbReference>
<keyword evidence="2" id="KW-0227">DNA damage</keyword>
<feature type="region of interest" description="Disordered" evidence="4">
    <location>
        <begin position="108"/>
        <end position="134"/>
    </location>
</feature>
<name>A0AAE8MS79_9PEZI</name>
<feature type="region of interest" description="Disordered" evidence="4">
    <location>
        <begin position="382"/>
        <end position="406"/>
    </location>
</feature>
<feature type="region of interest" description="Disordered" evidence="4">
    <location>
        <begin position="189"/>
        <end position="260"/>
    </location>
</feature>
<evidence type="ECO:0000313" key="7">
    <source>
        <dbReference type="Proteomes" id="UP001187682"/>
    </source>
</evidence>
<dbReference type="PANTHER" id="PTHR15107">
    <property type="entry name" value="RETINOBLASTOMA BINDING PROTEIN 8"/>
    <property type="match status" value="1"/>
</dbReference>
<accession>A0AAE8MS79</accession>
<reference evidence="6" key="1">
    <citation type="submission" date="2018-03" db="EMBL/GenBank/DDBJ databases">
        <authorList>
            <person name="Guldener U."/>
        </authorList>
    </citation>
    <scope>NUCLEOTIDE SEQUENCE</scope>
</reference>
<dbReference type="Proteomes" id="UP001187682">
    <property type="component" value="Unassembled WGS sequence"/>
</dbReference>
<dbReference type="GO" id="GO:0003684">
    <property type="term" value="F:damaged DNA binding"/>
    <property type="evidence" value="ECO:0007669"/>
    <property type="project" value="TreeGrafter"/>
</dbReference>
<keyword evidence="7" id="KW-1185">Reference proteome</keyword>
<protein>
    <recommendedName>
        <fullName evidence="5">DNA endonuclease activator Ctp1 C-terminal domain-containing protein</fullName>
    </recommendedName>
</protein>
<feature type="domain" description="DNA endonuclease activator Ctp1 C-terminal" evidence="5">
    <location>
        <begin position="281"/>
        <end position="394"/>
    </location>
</feature>
<dbReference type="GO" id="GO:0005634">
    <property type="term" value="C:nucleus"/>
    <property type="evidence" value="ECO:0007669"/>
    <property type="project" value="UniProtKB-SubCell"/>
</dbReference>
<comment type="subcellular location">
    <subcellularLocation>
        <location evidence="1">Nucleus</location>
    </subcellularLocation>
</comment>
<evidence type="ECO:0000256" key="4">
    <source>
        <dbReference type="SAM" id="MobiDB-lite"/>
    </source>
</evidence>
<gene>
    <name evidence="6" type="ORF">DNG_01226</name>
</gene>
<evidence type="ECO:0000259" key="5">
    <source>
        <dbReference type="Pfam" id="PF08573"/>
    </source>
</evidence>
<evidence type="ECO:0000256" key="1">
    <source>
        <dbReference type="ARBA" id="ARBA00004123"/>
    </source>
</evidence>
<keyword evidence="3" id="KW-0539">Nucleus</keyword>
<evidence type="ECO:0000313" key="6">
    <source>
        <dbReference type="EMBL" id="SPN97713.1"/>
    </source>
</evidence>
<feature type="compositionally biased region" description="Basic and acidic residues" evidence="4">
    <location>
        <begin position="214"/>
        <end position="230"/>
    </location>
</feature>
<sequence length="429" mass="48049">MLKIKNEPSSDVPVVVSERQVRKRKLLESDGQQPSPRRVKQEVPESDPVVTADLCDFSPATSVDLDEPGTRLDTPRKHRQLEAIRSGALNFNGLNTPEQIPARPEVEKASSSTHRALQPLSPNVRTPRPRRPLKKGVGQALSELAEDGGTYEVSSDQQLLPTTTTGRASGRVAGLLNQPARELESPLIRRRGLDRTPQPNPAPTWLQAPQPRELPFDKRTREKSKAHGDNAQRANTASPACGMAGNNGSGGTPAARSKAPSDLRLEDFKINPKYNNGYDYAYTEVVRNKDERACIPGCVDMECCGKDFRAMALAEYGTGPRTPAQVAEDRKLLEKYLGDEAYRLFSMTKQERDEMWLEAKTRELADRIGKHRHRFSRMKSPPGFWRTDFPTTQEDENDRAAAAQREKEMIQERYREALRPGGKWVFKDG</sequence>
<dbReference type="Pfam" id="PF08573">
    <property type="entry name" value="SAE2"/>
    <property type="match status" value="1"/>
</dbReference>